<gene>
    <name evidence="2" type="ORF">HY834_05470</name>
</gene>
<evidence type="ECO:0000313" key="2">
    <source>
        <dbReference type="EMBL" id="MBI4921177.1"/>
    </source>
</evidence>
<evidence type="ECO:0000259" key="1">
    <source>
        <dbReference type="Pfam" id="PF07811"/>
    </source>
</evidence>
<dbReference type="Proteomes" id="UP000782610">
    <property type="component" value="Unassembled WGS sequence"/>
</dbReference>
<name>A0A933L146_9HYPH</name>
<dbReference type="Pfam" id="PF07811">
    <property type="entry name" value="TadE"/>
    <property type="match status" value="1"/>
</dbReference>
<accession>A0A933L146</accession>
<dbReference type="EMBL" id="JACRAF010000017">
    <property type="protein sequence ID" value="MBI4921177.1"/>
    <property type="molecule type" value="Genomic_DNA"/>
</dbReference>
<proteinExistence type="predicted"/>
<reference evidence="2" key="1">
    <citation type="submission" date="2020-07" db="EMBL/GenBank/DDBJ databases">
        <title>Huge and variable diversity of episymbiotic CPR bacteria and DPANN archaea in groundwater ecosystems.</title>
        <authorList>
            <person name="He C.Y."/>
            <person name="Keren R."/>
            <person name="Whittaker M."/>
            <person name="Farag I.F."/>
            <person name="Doudna J."/>
            <person name="Cate J.H.D."/>
            <person name="Banfield J.F."/>
        </authorList>
    </citation>
    <scope>NUCLEOTIDE SEQUENCE</scope>
    <source>
        <strain evidence="2">NC_groundwater_1586_Pr3_B-0.1um_66_15</strain>
    </source>
</reference>
<evidence type="ECO:0000313" key="3">
    <source>
        <dbReference type="Proteomes" id="UP000782610"/>
    </source>
</evidence>
<organism evidence="2 3">
    <name type="scientific">Devosia nanyangense</name>
    <dbReference type="NCBI Taxonomy" id="1228055"/>
    <lineage>
        <taxon>Bacteria</taxon>
        <taxon>Pseudomonadati</taxon>
        <taxon>Pseudomonadota</taxon>
        <taxon>Alphaproteobacteria</taxon>
        <taxon>Hyphomicrobiales</taxon>
        <taxon>Devosiaceae</taxon>
        <taxon>Devosia</taxon>
    </lineage>
</organism>
<feature type="domain" description="TadE-like" evidence="1">
    <location>
        <begin position="22"/>
        <end position="64"/>
    </location>
</feature>
<comment type="caution">
    <text evidence="2">The sequence shown here is derived from an EMBL/GenBank/DDBJ whole genome shotgun (WGS) entry which is preliminary data.</text>
</comment>
<protein>
    <submittedName>
        <fullName evidence="2">Pilus assembly protein</fullName>
    </submittedName>
</protein>
<dbReference type="AlphaFoldDB" id="A0A933L146"/>
<dbReference type="InterPro" id="IPR012495">
    <property type="entry name" value="TadE-like_dom"/>
</dbReference>
<sequence length="183" mass="20373">MLRRLAAPAIARGRAFARDERGVTAIEFAILGLPFFTVIFAILETAMMFFASQVLDSAVEDASRMIRTGQAQTAGYGIGDFRTLMCGYTFNLFSDCSAIKIKVVVISNFSSANTNPTVQDCTETTCDWTLTETYASGAGRDVVQVSAFYRWPLLVVLPYFNLKNQPDNYRLLSATRVFRNEPF</sequence>